<reference evidence="2 3" key="1">
    <citation type="journal article" date="2019" name="Microorganisms">
        <title>Paenibacillus lutrae sp. nov., A Chitinolytic Species Isolated from A River Otter in Castril Natural Park, Granada, Spain.</title>
        <authorList>
            <person name="Rodriguez M."/>
            <person name="Reina J.C."/>
            <person name="Bejar V."/>
            <person name="Llamas I."/>
        </authorList>
    </citation>
    <scope>NUCLEOTIDE SEQUENCE [LARGE SCALE GENOMIC DNA]</scope>
    <source>
        <strain evidence="2 3">N10</strain>
    </source>
</reference>
<dbReference type="EMBL" id="RHLK01000002">
    <property type="protein sequence ID" value="MVO98815.1"/>
    <property type="molecule type" value="Genomic_DNA"/>
</dbReference>
<dbReference type="AlphaFoldDB" id="A0A7X3FFI5"/>
<keyword evidence="3" id="KW-1185">Reference proteome</keyword>
<gene>
    <name evidence="2" type="ORF">EDM21_04655</name>
</gene>
<comment type="caution">
    <text evidence="2">The sequence shown here is derived from an EMBL/GenBank/DDBJ whole genome shotgun (WGS) entry which is preliminary data.</text>
</comment>
<accession>A0A7X3FFI5</accession>
<evidence type="ECO:0000313" key="3">
    <source>
        <dbReference type="Proteomes" id="UP000490800"/>
    </source>
</evidence>
<proteinExistence type="predicted"/>
<evidence type="ECO:0000256" key="1">
    <source>
        <dbReference type="SAM" id="MobiDB-lite"/>
    </source>
</evidence>
<organism evidence="2 3">
    <name type="scientific">Paenibacillus lutrae</name>
    <dbReference type="NCBI Taxonomy" id="2078573"/>
    <lineage>
        <taxon>Bacteria</taxon>
        <taxon>Bacillati</taxon>
        <taxon>Bacillota</taxon>
        <taxon>Bacilli</taxon>
        <taxon>Bacillales</taxon>
        <taxon>Paenibacillaceae</taxon>
        <taxon>Paenibacillus</taxon>
    </lineage>
</organism>
<sequence>MLGSTYRRAIRYRNAAAFVLAAMIVLAGYKSYAVWQKVSFYGKAAAEQAAGRDIEAEDWYSRAQGISSFDYKENEIDAALAALRPVTELKRLMTSLSSDLSQTAGGSQDFGRLIQAFATYQAKKSEISTQDENAKQKFAELSAAYKLDEQFTAALAQARQVLMKSLQEAMSAQTFDNDETITYLLQLPASAYKDEKTKKKELNALFQKYDTARMDYWFKEKPFNEVIQEGVRLRQFYTERSLEAAWVLPKLEIYIQSALTKLLNAGDIETFITHAKLYQGTKEIAGASSKVNTFIQTSIRKQTARAEQLASSGKFQEAADLYKKLGEYRDTSKEIRELELKWMTSSPELILNKAVENAKFTHTAGGKGLWGAEYAAAGLTESGKLVFVRLMSDQSLARTEADIGEGLSVTNIRIADELGMNKLPVVQVESESRTRKARYTVYEQTKGSQLQILLDVEADGYTVASPGVLRVNNPSGEGAGREVLYRYGKGKYSLDASSLTDHTEEPEEPADGSSQPGDSQDGSQGSSDGSVEVPAPAPDSAGAYQDIDASELSRQQPGTAVRLSVQISQVRSGTALAEYEGYFIRLTGKFTWKPGKAVTVTGKYKGKSEVSLGDKRYPAYTVEVSGMQP</sequence>
<protein>
    <submittedName>
        <fullName evidence="2">Uncharacterized protein</fullName>
    </submittedName>
</protein>
<dbReference type="Proteomes" id="UP000490800">
    <property type="component" value="Unassembled WGS sequence"/>
</dbReference>
<feature type="compositionally biased region" description="Low complexity" evidence="1">
    <location>
        <begin position="511"/>
        <end position="530"/>
    </location>
</feature>
<name>A0A7X3FFI5_9BACL</name>
<dbReference type="OrthoDB" id="2657208at2"/>
<feature type="region of interest" description="Disordered" evidence="1">
    <location>
        <begin position="497"/>
        <end position="543"/>
    </location>
</feature>
<dbReference type="RefSeq" id="WP_157333311.1">
    <property type="nucleotide sequence ID" value="NZ_RHLK01000002.1"/>
</dbReference>
<evidence type="ECO:0000313" key="2">
    <source>
        <dbReference type="EMBL" id="MVO98815.1"/>
    </source>
</evidence>